<feature type="transmembrane region" description="Helical" evidence="6">
    <location>
        <begin position="6"/>
        <end position="27"/>
    </location>
</feature>
<dbReference type="PRINTS" id="PR00813">
    <property type="entry name" value="BCTERIALGSPG"/>
</dbReference>
<keyword evidence="2" id="KW-0488">Methylation</keyword>
<evidence type="ECO:0000256" key="4">
    <source>
        <dbReference type="ARBA" id="ARBA00022989"/>
    </source>
</evidence>
<name>A0A1G2V400_9BACT</name>
<accession>A0A1G2V400</accession>
<dbReference type="InterPro" id="IPR000983">
    <property type="entry name" value="Bac_GSPG_pilin"/>
</dbReference>
<dbReference type="GO" id="GO:0015628">
    <property type="term" value="P:protein secretion by the type II secretion system"/>
    <property type="evidence" value="ECO:0007669"/>
    <property type="project" value="InterPro"/>
</dbReference>
<evidence type="ECO:0000256" key="3">
    <source>
        <dbReference type="ARBA" id="ARBA00022692"/>
    </source>
</evidence>
<organism evidence="7 8">
    <name type="scientific">Candidatus Zambryskibacteria bacterium RIFOXYC1_FULL_39_10</name>
    <dbReference type="NCBI Taxonomy" id="1802779"/>
    <lineage>
        <taxon>Bacteria</taxon>
        <taxon>Candidatus Zambryskiibacteriota</taxon>
    </lineage>
</organism>
<evidence type="ECO:0000256" key="2">
    <source>
        <dbReference type="ARBA" id="ARBA00022481"/>
    </source>
</evidence>
<comment type="caution">
    <text evidence="7">The sequence shown here is derived from an EMBL/GenBank/DDBJ whole genome shotgun (WGS) entry which is preliminary data.</text>
</comment>
<dbReference type="AlphaFoldDB" id="A0A1G2V400"/>
<dbReference type="Proteomes" id="UP000177697">
    <property type="component" value="Unassembled WGS sequence"/>
</dbReference>
<dbReference type="Gene3D" id="3.30.700.10">
    <property type="entry name" value="Glycoprotein, Type 4 Pilin"/>
    <property type="match status" value="1"/>
</dbReference>
<keyword evidence="5 6" id="KW-0472">Membrane</keyword>
<gene>
    <name evidence="7" type="ORF">A2431_01520</name>
</gene>
<sequence>MKKNLGFSLVELLIVITIIALLSTIVLNSLSTSRARAYDSKVTQQLASFRTAAEIYYLNNGGYEESDNVINICTAGIFVNLEPANGAPGRYIDPAILPTFTQLKCGSQKDAFAIKATLFSGNEYWCVDSKGASRAVSGEIGNSVTACPF</sequence>
<evidence type="ECO:0000256" key="1">
    <source>
        <dbReference type="ARBA" id="ARBA00004167"/>
    </source>
</evidence>
<dbReference type="PANTHER" id="PTHR30093:SF44">
    <property type="entry name" value="TYPE II SECRETION SYSTEM CORE PROTEIN G"/>
    <property type="match status" value="1"/>
</dbReference>
<keyword evidence="4 6" id="KW-1133">Transmembrane helix</keyword>
<dbReference type="InterPro" id="IPR045584">
    <property type="entry name" value="Pilin-like"/>
</dbReference>
<protein>
    <recommendedName>
        <fullName evidence="9">Type II secretion system protein GspG C-terminal domain-containing protein</fullName>
    </recommendedName>
</protein>
<keyword evidence="3 6" id="KW-0812">Transmembrane</keyword>
<dbReference type="InterPro" id="IPR012902">
    <property type="entry name" value="N_methyl_site"/>
</dbReference>
<evidence type="ECO:0000313" key="8">
    <source>
        <dbReference type="Proteomes" id="UP000177697"/>
    </source>
</evidence>
<reference evidence="7 8" key="1">
    <citation type="journal article" date="2016" name="Nat. Commun.">
        <title>Thousands of microbial genomes shed light on interconnected biogeochemical processes in an aquifer system.</title>
        <authorList>
            <person name="Anantharaman K."/>
            <person name="Brown C.T."/>
            <person name="Hug L.A."/>
            <person name="Sharon I."/>
            <person name="Castelle C.J."/>
            <person name="Probst A.J."/>
            <person name="Thomas B.C."/>
            <person name="Singh A."/>
            <person name="Wilkins M.J."/>
            <person name="Karaoz U."/>
            <person name="Brodie E.L."/>
            <person name="Williams K.H."/>
            <person name="Hubbard S.S."/>
            <person name="Banfield J.F."/>
        </authorList>
    </citation>
    <scope>NUCLEOTIDE SEQUENCE [LARGE SCALE GENOMIC DNA]</scope>
</reference>
<evidence type="ECO:0000256" key="6">
    <source>
        <dbReference type="SAM" id="Phobius"/>
    </source>
</evidence>
<proteinExistence type="predicted"/>
<evidence type="ECO:0000256" key="5">
    <source>
        <dbReference type="ARBA" id="ARBA00023136"/>
    </source>
</evidence>
<dbReference type="GO" id="GO:0016020">
    <property type="term" value="C:membrane"/>
    <property type="evidence" value="ECO:0007669"/>
    <property type="project" value="UniProtKB-SubCell"/>
</dbReference>
<dbReference type="NCBIfam" id="TIGR02532">
    <property type="entry name" value="IV_pilin_GFxxxE"/>
    <property type="match status" value="1"/>
</dbReference>
<evidence type="ECO:0008006" key="9">
    <source>
        <dbReference type="Google" id="ProtNLM"/>
    </source>
</evidence>
<dbReference type="SUPFAM" id="SSF54523">
    <property type="entry name" value="Pili subunits"/>
    <property type="match status" value="1"/>
</dbReference>
<evidence type="ECO:0000313" key="7">
    <source>
        <dbReference type="EMBL" id="OHB16358.1"/>
    </source>
</evidence>
<dbReference type="GO" id="GO:0015627">
    <property type="term" value="C:type II protein secretion system complex"/>
    <property type="evidence" value="ECO:0007669"/>
    <property type="project" value="InterPro"/>
</dbReference>
<dbReference type="Pfam" id="PF07963">
    <property type="entry name" value="N_methyl"/>
    <property type="match status" value="1"/>
</dbReference>
<dbReference type="PANTHER" id="PTHR30093">
    <property type="entry name" value="GENERAL SECRETION PATHWAY PROTEIN G"/>
    <property type="match status" value="1"/>
</dbReference>
<dbReference type="EMBL" id="MHWW01000002">
    <property type="protein sequence ID" value="OHB16358.1"/>
    <property type="molecule type" value="Genomic_DNA"/>
</dbReference>
<comment type="subcellular location">
    <subcellularLocation>
        <location evidence="1">Membrane</location>
        <topology evidence="1">Single-pass membrane protein</topology>
    </subcellularLocation>
</comment>